<evidence type="ECO:0000313" key="3">
    <source>
        <dbReference type="RefSeq" id="XP_019891909.1"/>
    </source>
</evidence>
<sequence length="191" mass="22331">MSLHIHIFYFNMKRLLYNVGIVLGSIALGIAMIEGKSSFKFTNIRCKDNDVNFSSFKKCELKVVRRGIVALNAHLALYQIPVTKATINIGLYKRASGYRPFLYNITQEVCAFFANRQKYPIMNVIFDIFIRESNLNHTCPYDHDIYIKNLVLEESKFKLFPIPEGEYLFKLQILIREQLKGTIEVFLYRKD</sequence>
<dbReference type="RefSeq" id="XP_019891909.1">
    <property type="nucleotide sequence ID" value="XM_020036350.2"/>
</dbReference>
<evidence type="ECO:0000313" key="2">
    <source>
        <dbReference type="Proteomes" id="UP001652621"/>
    </source>
</evidence>
<dbReference type="InterPro" id="IPR010512">
    <property type="entry name" value="DUF1091"/>
</dbReference>
<feature type="transmembrane region" description="Helical" evidence="1">
    <location>
        <begin position="15"/>
        <end position="33"/>
    </location>
</feature>
<organism evidence="2 3">
    <name type="scientific">Musca domestica</name>
    <name type="common">House fly</name>
    <dbReference type="NCBI Taxonomy" id="7370"/>
    <lineage>
        <taxon>Eukaryota</taxon>
        <taxon>Metazoa</taxon>
        <taxon>Ecdysozoa</taxon>
        <taxon>Arthropoda</taxon>
        <taxon>Hexapoda</taxon>
        <taxon>Insecta</taxon>
        <taxon>Pterygota</taxon>
        <taxon>Neoptera</taxon>
        <taxon>Endopterygota</taxon>
        <taxon>Diptera</taxon>
        <taxon>Brachycera</taxon>
        <taxon>Muscomorpha</taxon>
        <taxon>Muscoidea</taxon>
        <taxon>Muscidae</taxon>
        <taxon>Musca</taxon>
    </lineage>
</organism>
<dbReference type="AlphaFoldDB" id="A0A9J7DH60"/>
<dbReference type="VEuPathDB" id="VectorBase:MDOMA2_012316"/>
<reference evidence="3" key="1">
    <citation type="submission" date="2025-08" db="UniProtKB">
        <authorList>
            <consortium name="RefSeq"/>
        </authorList>
    </citation>
    <scope>IDENTIFICATION</scope>
    <source>
        <strain evidence="3">Aabys</strain>
        <tissue evidence="3">Whole body</tissue>
    </source>
</reference>
<dbReference type="Pfam" id="PF06477">
    <property type="entry name" value="DUF1091"/>
    <property type="match status" value="1"/>
</dbReference>
<keyword evidence="2" id="KW-1185">Reference proteome</keyword>
<accession>A0A9J7DH60</accession>
<keyword evidence="1" id="KW-0812">Transmembrane</keyword>
<gene>
    <name evidence="3" type="primary">LOC109612374</name>
</gene>
<evidence type="ECO:0000256" key="1">
    <source>
        <dbReference type="SAM" id="Phobius"/>
    </source>
</evidence>
<keyword evidence="1" id="KW-1133">Transmembrane helix</keyword>
<dbReference type="PANTHER" id="PTHR20898:SF0">
    <property type="entry name" value="DAEDALUS ON 3-RELATED"/>
    <property type="match status" value="1"/>
</dbReference>
<name>A0A9J7DH60_MUSDO</name>
<dbReference type="PANTHER" id="PTHR20898">
    <property type="entry name" value="DAEDALUS ON 3-RELATED-RELATED"/>
    <property type="match status" value="1"/>
</dbReference>
<dbReference type="Proteomes" id="UP001652621">
    <property type="component" value="Unplaced"/>
</dbReference>
<dbReference type="SMART" id="SM00697">
    <property type="entry name" value="DM8"/>
    <property type="match status" value="1"/>
</dbReference>
<keyword evidence="1" id="KW-0472">Membrane</keyword>
<dbReference type="KEGG" id="mde:109612374"/>
<dbReference type="OrthoDB" id="7834078at2759"/>
<dbReference type="GeneID" id="109612374"/>
<proteinExistence type="predicted"/>
<protein>
    <submittedName>
        <fullName evidence="3">Uncharacterized protein LOC109612374</fullName>
    </submittedName>
</protein>